<sequence>EAPAEPPPAAEATPAEAPAEAAPAAEATPAEAPAEATPVAEAPAETTPAAEAAPAEAPSADAAAPAVTADATVEAPAADAAAGAAPAADGAPAAPAREGQGPRGDRPPRRDGQGKPERPRRRRLTAAERHRRTFFAKLTELRKAEQAALEAGTEDAGIEGEDAPVATDAEGQPVAEGEEAAAPVAQAPQQPQAPATSPTRSARAQARLAAAIERVGGPEAVLEALQPKRRDDGETMKWSSVCAEQAQGVKPGDPTFTAWVRLAATPVRDVKAIVNPRPAYDQRGGRGGRGRGGQGGGGRGGQGGGGYGGGRGGGGRGGRGDYRGGGGAGRGDVEQHGRDGSFRSSVRIIGLEALEDAVRNNEKAQESEGGNGASSSEDLAQKS</sequence>
<feature type="compositionally biased region" description="Gly residues" evidence="1">
    <location>
        <begin position="285"/>
        <end position="330"/>
    </location>
</feature>
<feature type="compositionally biased region" description="Acidic residues" evidence="1">
    <location>
        <begin position="152"/>
        <end position="162"/>
    </location>
</feature>
<protein>
    <submittedName>
        <fullName evidence="2">Uncharacterized protein</fullName>
    </submittedName>
</protein>
<dbReference type="EMBL" id="JAPDOD010000025">
    <property type="protein sequence ID" value="MDA0163557.1"/>
    <property type="molecule type" value="Genomic_DNA"/>
</dbReference>
<reference evidence="2" key="1">
    <citation type="submission" date="2022-10" db="EMBL/GenBank/DDBJ databases">
        <title>The WGS of Solirubrobacter ginsenosidimutans DSM 21036.</title>
        <authorList>
            <person name="Jiang Z."/>
        </authorList>
    </citation>
    <scope>NUCLEOTIDE SEQUENCE</scope>
    <source>
        <strain evidence="2">DSM 21036</strain>
    </source>
</reference>
<feature type="non-terminal residue" evidence="2">
    <location>
        <position position="1"/>
    </location>
</feature>
<name>A0A9X3MW68_9ACTN</name>
<feature type="region of interest" description="Disordered" evidence="1">
    <location>
        <begin position="274"/>
        <end position="344"/>
    </location>
</feature>
<dbReference type="AlphaFoldDB" id="A0A9X3MW68"/>
<accession>A0A9X3MW68</accession>
<gene>
    <name evidence="2" type="ORF">OM076_25005</name>
</gene>
<keyword evidence="3" id="KW-1185">Reference proteome</keyword>
<feature type="compositionally biased region" description="Low complexity" evidence="1">
    <location>
        <begin position="169"/>
        <end position="207"/>
    </location>
</feature>
<dbReference type="Proteomes" id="UP001149140">
    <property type="component" value="Unassembled WGS sequence"/>
</dbReference>
<evidence type="ECO:0000256" key="1">
    <source>
        <dbReference type="SAM" id="MobiDB-lite"/>
    </source>
</evidence>
<comment type="caution">
    <text evidence="2">The sequence shown here is derived from an EMBL/GenBank/DDBJ whole genome shotgun (WGS) entry which is preliminary data.</text>
</comment>
<feature type="compositionally biased region" description="Low complexity" evidence="1">
    <location>
        <begin position="10"/>
        <end position="96"/>
    </location>
</feature>
<proteinExistence type="predicted"/>
<feature type="compositionally biased region" description="Basic and acidic residues" evidence="1">
    <location>
        <begin position="103"/>
        <end position="117"/>
    </location>
</feature>
<feature type="compositionally biased region" description="Basic residues" evidence="1">
    <location>
        <begin position="118"/>
        <end position="134"/>
    </location>
</feature>
<feature type="region of interest" description="Disordered" evidence="1">
    <location>
        <begin position="359"/>
        <end position="383"/>
    </location>
</feature>
<feature type="compositionally biased region" description="Basic and acidic residues" evidence="1">
    <location>
        <begin position="331"/>
        <end position="341"/>
    </location>
</feature>
<organism evidence="2 3">
    <name type="scientific">Solirubrobacter ginsenosidimutans</name>
    <dbReference type="NCBI Taxonomy" id="490573"/>
    <lineage>
        <taxon>Bacteria</taxon>
        <taxon>Bacillati</taxon>
        <taxon>Actinomycetota</taxon>
        <taxon>Thermoleophilia</taxon>
        <taxon>Solirubrobacterales</taxon>
        <taxon>Solirubrobacteraceae</taxon>
        <taxon>Solirubrobacter</taxon>
    </lineage>
</organism>
<evidence type="ECO:0000313" key="2">
    <source>
        <dbReference type="EMBL" id="MDA0163557.1"/>
    </source>
</evidence>
<feature type="region of interest" description="Disordered" evidence="1">
    <location>
        <begin position="1"/>
        <end position="207"/>
    </location>
</feature>
<evidence type="ECO:0000313" key="3">
    <source>
        <dbReference type="Proteomes" id="UP001149140"/>
    </source>
</evidence>